<dbReference type="GO" id="GO:0030894">
    <property type="term" value="C:replisome"/>
    <property type="evidence" value="ECO:0007669"/>
    <property type="project" value="TreeGrafter"/>
</dbReference>
<dbReference type="InterPro" id="IPR027417">
    <property type="entry name" value="P-loop_NTPase"/>
</dbReference>
<evidence type="ECO:0000259" key="19">
    <source>
        <dbReference type="PROSITE" id="PS51194"/>
    </source>
</evidence>
<evidence type="ECO:0000259" key="17">
    <source>
        <dbReference type="PROSITE" id="PS50967"/>
    </source>
</evidence>
<keyword evidence="14" id="KW-0413">Isomerase</keyword>
<keyword evidence="12" id="KW-0233">DNA recombination</keyword>
<protein>
    <recommendedName>
        <fullName evidence="16">DNA helicase RecQ</fullName>
        <ecNumber evidence="16">5.6.2.4</ecNumber>
    </recommendedName>
</protein>
<dbReference type="Proteomes" id="UP000652231">
    <property type="component" value="Unassembled WGS sequence"/>
</dbReference>
<dbReference type="FunFam" id="3.40.50.300:FF:000296">
    <property type="entry name" value="ATP-dependent DNA helicase RecQ"/>
    <property type="match status" value="1"/>
</dbReference>
<feature type="domain" description="Helicase C-terminal" evidence="19">
    <location>
        <begin position="215"/>
        <end position="368"/>
    </location>
</feature>
<dbReference type="EC" id="5.6.2.4" evidence="16"/>
<evidence type="ECO:0000256" key="10">
    <source>
        <dbReference type="ARBA" id="ARBA00022840"/>
    </source>
</evidence>
<evidence type="ECO:0000313" key="20">
    <source>
        <dbReference type="EMBL" id="GGD95539.1"/>
    </source>
</evidence>
<keyword evidence="10" id="KW-0067">ATP-binding</keyword>
<gene>
    <name evidence="20" type="ORF">GCM10011312_19010</name>
</gene>
<dbReference type="EMBL" id="BMGK01000007">
    <property type="protein sequence ID" value="GGD95539.1"/>
    <property type="molecule type" value="Genomic_DNA"/>
</dbReference>
<evidence type="ECO:0000313" key="21">
    <source>
        <dbReference type="Proteomes" id="UP000652231"/>
    </source>
</evidence>
<dbReference type="InterPro" id="IPR036388">
    <property type="entry name" value="WH-like_DNA-bd_sf"/>
</dbReference>
<evidence type="ECO:0000256" key="14">
    <source>
        <dbReference type="ARBA" id="ARBA00023235"/>
    </source>
</evidence>
<keyword evidence="11" id="KW-0238">DNA-binding</keyword>
<comment type="caution">
    <text evidence="20">The sequence shown here is derived from an EMBL/GenBank/DDBJ whole genome shotgun (WGS) entry which is preliminary data.</text>
</comment>
<comment type="cofactor">
    <cofactor evidence="2">
        <name>Zn(2+)</name>
        <dbReference type="ChEBI" id="CHEBI:29105"/>
    </cofactor>
</comment>
<feature type="domain" description="HRDC" evidence="17">
    <location>
        <begin position="516"/>
        <end position="596"/>
    </location>
</feature>
<name>A0A8J2VBD9_9FLAO</name>
<dbReference type="InterPro" id="IPR006293">
    <property type="entry name" value="DNA_helicase_ATP-dep_RecQ_bac"/>
</dbReference>
<evidence type="ECO:0000256" key="15">
    <source>
        <dbReference type="ARBA" id="ARBA00034617"/>
    </source>
</evidence>
<dbReference type="SMART" id="SM00487">
    <property type="entry name" value="DEXDc"/>
    <property type="match status" value="1"/>
</dbReference>
<dbReference type="NCBIfam" id="TIGR00614">
    <property type="entry name" value="recQ_fam"/>
    <property type="match status" value="1"/>
</dbReference>
<feature type="domain" description="Helicase ATP-binding" evidence="18">
    <location>
        <begin position="28"/>
        <end position="194"/>
    </location>
</feature>
<keyword evidence="8 20" id="KW-0347">Helicase</keyword>
<dbReference type="GO" id="GO:0005737">
    <property type="term" value="C:cytoplasm"/>
    <property type="evidence" value="ECO:0007669"/>
    <property type="project" value="TreeGrafter"/>
</dbReference>
<dbReference type="CDD" id="cd17920">
    <property type="entry name" value="DEXHc_RecQ"/>
    <property type="match status" value="1"/>
</dbReference>
<dbReference type="PANTHER" id="PTHR13710">
    <property type="entry name" value="DNA HELICASE RECQ FAMILY MEMBER"/>
    <property type="match status" value="1"/>
</dbReference>
<dbReference type="GO" id="GO:0003677">
    <property type="term" value="F:DNA binding"/>
    <property type="evidence" value="ECO:0007669"/>
    <property type="project" value="UniProtKB-KW"/>
</dbReference>
<evidence type="ECO:0000256" key="8">
    <source>
        <dbReference type="ARBA" id="ARBA00022806"/>
    </source>
</evidence>
<dbReference type="SUPFAM" id="SSF52540">
    <property type="entry name" value="P-loop containing nucleoside triphosphate hydrolases"/>
    <property type="match status" value="1"/>
</dbReference>
<evidence type="ECO:0000256" key="12">
    <source>
        <dbReference type="ARBA" id="ARBA00023172"/>
    </source>
</evidence>
<evidence type="ECO:0000256" key="16">
    <source>
        <dbReference type="NCBIfam" id="TIGR01389"/>
    </source>
</evidence>
<dbReference type="Pfam" id="PF00570">
    <property type="entry name" value="HRDC"/>
    <property type="match status" value="1"/>
</dbReference>
<dbReference type="GO" id="GO:0009378">
    <property type="term" value="F:four-way junction helicase activity"/>
    <property type="evidence" value="ECO:0007669"/>
    <property type="project" value="TreeGrafter"/>
</dbReference>
<dbReference type="GO" id="GO:0006310">
    <property type="term" value="P:DNA recombination"/>
    <property type="evidence" value="ECO:0007669"/>
    <property type="project" value="UniProtKB-UniRule"/>
</dbReference>
<dbReference type="InterPro" id="IPR014001">
    <property type="entry name" value="Helicase_ATP-bd"/>
</dbReference>
<keyword evidence="6" id="KW-0227">DNA damage</keyword>
<evidence type="ECO:0000256" key="6">
    <source>
        <dbReference type="ARBA" id="ARBA00022763"/>
    </source>
</evidence>
<dbReference type="AlphaFoldDB" id="A0A8J2VBD9"/>
<dbReference type="PROSITE" id="PS51192">
    <property type="entry name" value="HELICASE_ATP_BIND_1"/>
    <property type="match status" value="1"/>
</dbReference>
<dbReference type="NCBIfam" id="TIGR01389">
    <property type="entry name" value="recQ"/>
    <property type="match status" value="1"/>
</dbReference>
<dbReference type="InterPro" id="IPR029491">
    <property type="entry name" value="Helicase_HTH"/>
</dbReference>
<dbReference type="PROSITE" id="PS50967">
    <property type="entry name" value="HRDC"/>
    <property type="match status" value="1"/>
</dbReference>
<dbReference type="Gene3D" id="1.10.10.10">
    <property type="entry name" value="Winged helix-like DNA-binding domain superfamily/Winged helix DNA-binding domain"/>
    <property type="match status" value="1"/>
</dbReference>
<dbReference type="InterPro" id="IPR036390">
    <property type="entry name" value="WH_DNA-bd_sf"/>
</dbReference>
<dbReference type="InterPro" id="IPR001650">
    <property type="entry name" value="Helicase_C-like"/>
</dbReference>
<dbReference type="GO" id="GO:0005524">
    <property type="term" value="F:ATP binding"/>
    <property type="evidence" value="ECO:0007669"/>
    <property type="project" value="UniProtKB-KW"/>
</dbReference>
<dbReference type="GO" id="GO:0043590">
    <property type="term" value="C:bacterial nucleoid"/>
    <property type="evidence" value="ECO:0007669"/>
    <property type="project" value="TreeGrafter"/>
</dbReference>
<reference evidence="20" key="2">
    <citation type="submission" date="2020-09" db="EMBL/GenBank/DDBJ databases">
        <authorList>
            <person name="Sun Q."/>
            <person name="Zhou Y."/>
        </authorList>
    </citation>
    <scope>NUCLEOTIDE SEQUENCE</scope>
    <source>
        <strain evidence="20">CGMCC 1.12924</strain>
    </source>
</reference>
<dbReference type="PROSITE" id="PS51194">
    <property type="entry name" value="HELICASE_CTER"/>
    <property type="match status" value="1"/>
</dbReference>
<dbReference type="Pfam" id="PF00271">
    <property type="entry name" value="Helicase_C"/>
    <property type="match status" value="1"/>
</dbReference>
<evidence type="ECO:0000256" key="5">
    <source>
        <dbReference type="ARBA" id="ARBA00022741"/>
    </source>
</evidence>
<dbReference type="InterPro" id="IPR011545">
    <property type="entry name" value="DEAD/DEAH_box_helicase_dom"/>
</dbReference>
<dbReference type="PANTHER" id="PTHR13710:SF105">
    <property type="entry name" value="ATP-DEPENDENT DNA HELICASE Q1"/>
    <property type="match status" value="1"/>
</dbReference>
<evidence type="ECO:0000256" key="2">
    <source>
        <dbReference type="ARBA" id="ARBA00001947"/>
    </source>
</evidence>
<keyword evidence="13" id="KW-0234">DNA repair</keyword>
<dbReference type="GO" id="GO:0006281">
    <property type="term" value="P:DNA repair"/>
    <property type="evidence" value="ECO:0007669"/>
    <property type="project" value="UniProtKB-KW"/>
</dbReference>
<keyword evidence="4" id="KW-0479">Metal-binding</keyword>
<comment type="catalytic activity">
    <reaction evidence="15">
        <text>Couples ATP hydrolysis with the unwinding of duplex DNA by translocating in the 3'-5' direction.</text>
        <dbReference type="EC" id="5.6.2.4"/>
    </reaction>
</comment>
<dbReference type="SMART" id="SM00490">
    <property type="entry name" value="HELICc"/>
    <property type="match status" value="1"/>
</dbReference>
<dbReference type="SMART" id="SM00956">
    <property type="entry name" value="RQC"/>
    <property type="match status" value="1"/>
</dbReference>
<dbReference type="GO" id="GO:0016787">
    <property type="term" value="F:hydrolase activity"/>
    <property type="evidence" value="ECO:0007669"/>
    <property type="project" value="UniProtKB-KW"/>
</dbReference>
<dbReference type="SUPFAM" id="SSF47819">
    <property type="entry name" value="HRDC-like"/>
    <property type="match status" value="1"/>
</dbReference>
<dbReference type="RefSeq" id="WP_188441903.1">
    <property type="nucleotide sequence ID" value="NZ_BMGK01000007.1"/>
</dbReference>
<accession>A0A8J2VBD9</accession>
<dbReference type="GO" id="GO:0009432">
    <property type="term" value="P:SOS response"/>
    <property type="evidence" value="ECO:0007669"/>
    <property type="project" value="UniProtKB-UniRule"/>
</dbReference>
<keyword evidence="7" id="KW-0378">Hydrolase</keyword>
<keyword evidence="9" id="KW-0862">Zinc</keyword>
<organism evidence="20 21">
    <name type="scientific">Planktosalinus lacus</name>
    <dbReference type="NCBI Taxonomy" id="1526573"/>
    <lineage>
        <taxon>Bacteria</taxon>
        <taxon>Pseudomonadati</taxon>
        <taxon>Bacteroidota</taxon>
        <taxon>Flavobacteriia</taxon>
        <taxon>Flavobacteriales</taxon>
        <taxon>Flavobacteriaceae</taxon>
        <taxon>Planktosalinus</taxon>
    </lineage>
</organism>
<dbReference type="GO" id="GO:0046872">
    <property type="term" value="F:metal ion binding"/>
    <property type="evidence" value="ECO:0007669"/>
    <property type="project" value="UniProtKB-KW"/>
</dbReference>
<dbReference type="Gene3D" id="1.10.150.80">
    <property type="entry name" value="HRDC domain"/>
    <property type="match status" value="1"/>
</dbReference>
<dbReference type="Pfam" id="PF00270">
    <property type="entry name" value="DEAD"/>
    <property type="match status" value="1"/>
</dbReference>
<sequence length="701" mass="79844">MITTDTTTTLLKKHFGFDSFRPNQEAIINDLLSGKDLLAIMPTGGGKSLCFQLPALMLSGTAIVISPLIALMKDQVDALHANGIPAAFYNSSQSIDTQNEVLQNLREQNIKLLYVAPESLNFLLPHLNENNVSLFAIDEAHCISAWGHDFRPAYTQLGKLKKQFPNIPVAAFTATADVATQDDIVKQLHIPKAQKHLASFDRKNLYLEVRPGTNRLPQILRFLRNRKEESGIIYCLSRRSTETLAEKLVANGFQAQAYHAGLDTEERSRIQEDFVNDRTPIIVATIAFGMGIDKSNVRWVIHYNMPKNIEGYYQEIGRSGRDSLPAQTLLFYSFADVVKLRQFIEESPNREFQLAKLERMQQFAEALSCRRVALLNYFGEHISEDCGNCDNCKTPPQFFDGTVLTQKVCSAVYRLSENEPVGMLVDVLRGSKNAQLYEKGYQNIKTYGTAKDIPWLDLQQYIIQMVNQGILEIRFHEKGRLLLTPLAKKILFEGRKVKLASLQTKEKPALKERVEKPETFGLFEKLRQLRREISIEENVAAYIVFSDASLKDMEKLLPETEEEFLQVSGVGEAKNEKYRKRFLEAIKAHIKSVLEEEALKKPKIPTQQISYELFEKGMSVAEIALQRNLKEDTIYGHLQKMHQAGKPIDLRAFINQQEIALVKKAKGELQQDEESLKPIFEHLKEEVPYWKIRMGLYLEGS</sequence>
<dbReference type="InterPro" id="IPR032284">
    <property type="entry name" value="RecQ_Zn-bd"/>
</dbReference>
<dbReference type="InterPro" id="IPR010997">
    <property type="entry name" value="HRDC-like_sf"/>
</dbReference>
<comment type="cofactor">
    <cofactor evidence="1">
        <name>Mg(2+)</name>
        <dbReference type="ChEBI" id="CHEBI:18420"/>
    </cofactor>
</comment>
<evidence type="ECO:0000256" key="9">
    <source>
        <dbReference type="ARBA" id="ARBA00022833"/>
    </source>
</evidence>
<dbReference type="InterPro" id="IPR002121">
    <property type="entry name" value="HRDC_dom"/>
</dbReference>
<dbReference type="Pfam" id="PF09382">
    <property type="entry name" value="RQC"/>
    <property type="match status" value="1"/>
</dbReference>
<comment type="similarity">
    <text evidence="3">Belongs to the helicase family. RecQ subfamily.</text>
</comment>
<keyword evidence="21" id="KW-1185">Reference proteome</keyword>
<dbReference type="InterPro" id="IPR044876">
    <property type="entry name" value="HRDC_dom_sf"/>
</dbReference>
<dbReference type="FunFam" id="3.40.50.300:FF:000156">
    <property type="entry name" value="ATP-dependent DNA helicase recQ"/>
    <property type="match status" value="1"/>
</dbReference>
<reference evidence="20" key="1">
    <citation type="journal article" date="2014" name="Int. J. Syst. Evol. Microbiol.">
        <title>Complete genome sequence of Corynebacterium casei LMG S-19264T (=DSM 44701T), isolated from a smear-ripened cheese.</title>
        <authorList>
            <consortium name="US DOE Joint Genome Institute (JGI-PGF)"/>
            <person name="Walter F."/>
            <person name="Albersmeier A."/>
            <person name="Kalinowski J."/>
            <person name="Ruckert C."/>
        </authorList>
    </citation>
    <scope>NUCLEOTIDE SEQUENCE</scope>
    <source>
        <strain evidence="20">CGMCC 1.12924</strain>
    </source>
</reference>
<keyword evidence="5" id="KW-0547">Nucleotide-binding</keyword>
<evidence type="ECO:0000256" key="7">
    <source>
        <dbReference type="ARBA" id="ARBA00022801"/>
    </source>
</evidence>
<dbReference type="Pfam" id="PF16124">
    <property type="entry name" value="RecQ_Zn_bind"/>
    <property type="match status" value="1"/>
</dbReference>
<dbReference type="SMART" id="SM00341">
    <property type="entry name" value="HRDC"/>
    <property type="match status" value="1"/>
</dbReference>
<dbReference type="InterPro" id="IPR004589">
    <property type="entry name" value="DNA_helicase_ATP-dep_RecQ"/>
</dbReference>
<dbReference type="GO" id="GO:0043138">
    <property type="term" value="F:3'-5' DNA helicase activity"/>
    <property type="evidence" value="ECO:0007669"/>
    <property type="project" value="UniProtKB-EC"/>
</dbReference>
<evidence type="ECO:0000256" key="3">
    <source>
        <dbReference type="ARBA" id="ARBA00005446"/>
    </source>
</evidence>
<evidence type="ECO:0000256" key="11">
    <source>
        <dbReference type="ARBA" id="ARBA00023125"/>
    </source>
</evidence>
<dbReference type="CDD" id="cd18794">
    <property type="entry name" value="SF2_C_RecQ"/>
    <property type="match status" value="1"/>
</dbReference>
<dbReference type="GO" id="GO:0006260">
    <property type="term" value="P:DNA replication"/>
    <property type="evidence" value="ECO:0007669"/>
    <property type="project" value="InterPro"/>
</dbReference>
<dbReference type="InterPro" id="IPR018982">
    <property type="entry name" value="RQC_domain"/>
</dbReference>
<dbReference type="Gene3D" id="3.40.50.300">
    <property type="entry name" value="P-loop containing nucleotide triphosphate hydrolases"/>
    <property type="match status" value="2"/>
</dbReference>
<evidence type="ECO:0000259" key="18">
    <source>
        <dbReference type="PROSITE" id="PS51192"/>
    </source>
</evidence>
<dbReference type="Pfam" id="PF14493">
    <property type="entry name" value="HTH_40"/>
    <property type="match status" value="1"/>
</dbReference>
<evidence type="ECO:0000256" key="13">
    <source>
        <dbReference type="ARBA" id="ARBA00023204"/>
    </source>
</evidence>
<evidence type="ECO:0000256" key="4">
    <source>
        <dbReference type="ARBA" id="ARBA00022723"/>
    </source>
</evidence>
<dbReference type="SUPFAM" id="SSF46785">
    <property type="entry name" value="Winged helix' DNA-binding domain"/>
    <property type="match status" value="1"/>
</dbReference>
<evidence type="ECO:0000256" key="1">
    <source>
        <dbReference type="ARBA" id="ARBA00001946"/>
    </source>
</evidence>
<proteinExistence type="inferred from homology"/>